<evidence type="ECO:0000259" key="8">
    <source>
        <dbReference type="PROSITE" id="PS51671"/>
    </source>
</evidence>
<feature type="transmembrane region" description="Helical" evidence="7">
    <location>
        <begin position="196"/>
        <end position="214"/>
    </location>
</feature>
<proteinExistence type="inferred from homology"/>
<gene>
    <name evidence="9" type="ORF">CR492_03875</name>
</gene>
<evidence type="ECO:0000256" key="3">
    <source>
        <dbReference type="ARBA" id="ARBA00022448"/>
    </source>
</evidence>
<accession>A0A2J7TKV0</accession>
<dbReference type="NCBIfam" id="TIGR01297">
    <property type="entry name" value="CDF"/>
    <property type="match status" value="1"/>
</dbReference>
<name>A0A2J7TKV0_METSI</name>
<dbReference type="InterPro" id="IPR036837">
    <property type="entry name" value="Cation_efflux_CTD_sf"/>
</dbReference>
<comment type="similarity">
    <text evidence="2">Belongs to the cation diffusion facilitator (CDF) transporter (TC 2.A.4) family.</text>
</comment>
<dbReference type="InterPro" id="IPR050291">
    <property type="entry name" value="CDF_Transporter"/>
</dbReference>
<evidence type="ECO:0000256" key="5">
    <source>
        <dbReference type="ARBA" id="ARBA00022989"/>
    </source>
</evidence>
<keyword evidence="6 7" id="KW-0472">Membrane</keyword>
<comment type="caution">
    <text evidence="9">The sequence shown here is derived from an EMBL/GenBank/DDBJ whole genome shotgun (WGS) entry which is preliminary data.</text>
</comment>
<dbReference type="GO" id="GO:0008324">
    <property type="term" value="F:monoatomic cation transmembrane transporter activity"/>
    <property type="evidence" value="ECO:0007669"/>
    <property type="project" value="InterPro"/>
</dbReference>
<dbReference type="PANTHER" id="PTHR43840:SF15">
    <property type="entry name" value="MITOCHONDRIAL METAL TRANSPORTER 1-RELATED"/>
    <property type="match status" value="1"/>
</dbReference>
<reference evidence="9 10" key="1">
    <citation type="submission" date="2017-10" db="EMBL/GenBank/DDBJ databases">
        <title>Genome announcement of Methylocella silvestris TVC from permafrost.</title>
        <authorList>
            <person name="Wang J."/>
            <person name="Geng K."/>
            <person name="Ul-Haque F."/>
            <person name="Crombie A.T."/>
            <person name="Street L.E."/>
            <person name="Wookey P.A."/>
            <person name="Murrell J.C."/>
            <person name="Pratscher J."/>
        </authorList>
    </citation>
    <scope>NUCLEOTIDE SEQUENCE [LARGE SCALE GENOMIC DNA]</scope>
    <source>
        <strain evidence="9 10">TVC</strain>
    </source>
</reference>
<dbReference type="Proteomes" id="UP000236286">
    <property type="component" value="Unassembled WGS sequence"/>
</dbReference>
<dbReference type="Pfam" id="PF01545">
    <property type="entry name" value="Cation_efflux"/>
    <property type="match status" value="1"/>
</dbReference>
<dbReference type="InterPro" id="IPR058533">
    <property type="entry name" value="Cation_efflux_TM"/>
</dbReference>
<evidence type="ECO:0000256" key="1">
    <source>
        <dbReference type="ARBA" id="ARBA00004141"/>
    </source>
</evidence>
<dbReference type="InterPro" id="IPR027470">
    <property type="entry name" value="Cation_efflux_CTD"/>
</dbReference>
<keyword evidence="5 7" id="KW-1133">Transmembrane helix</keyword>
<dbReference type="Gene3D" id="1.20.1510.10">
    <property type="entry name" value="Cation efflux protein transmembrane domain"/>
    <property type="match status" value="1"/>
</dbReference>
<evidence type="ECO:0000256" key="2">
    <source>
        <dbReference type="ARBA" id="ARBA00008114"/>
    </source>
</evidence>
<dbReference type="SUPFAM" id="SSF161111">
    <property type="entry name" value="Cation efflux protein transmembrane domain-like"/>
    <property type="match status" value="1"/>
</dbReference>
<keyword evidence="3" id="KW-0813">Transport</keyword>
<comment type="subcellular location">
    <subcellularLocation>
        <location evidence="1">Membrane</location>
        <topology evidence="1">Multi-pass membrane protein</topology>
    </subcellularLocation>
</comment>
<dbReference type="PROSITE" id="PS51671">
    <property type="entry name" value="ACT"/>
    <property type="match status" value="1"/>
</dbReference>
<dbReference type="InterPro" id="IPR002912">
    <property type="entry name" value="ACT_dom"/>
</dbReference>
<feature type="domain" description="ACT" evidence="8">
    <location>
        <begin position="298"/>
        <end position="379"/>
    </location>
</feature>
<evidence type="ECO:0000313" key="10">
    <source>
        <dbReference type="Proteomes" id="UP000236286"/>
    </source>
</evidence>
<dbReference type="InterPro" id="IPR002524">
    <property type="entry name" value="Cation_efflux"/>
</dbReference>
<feature type="transmembrane region" description="Helical" evidence="7">
    <location>
        <begin position="129"/>
        <end position="146"/>
    </location>
</feature>
<evidence type="ECO:0000313" key="9">
    <source>
        <dbReference type="EMBL" id="PNG27357.1"/>
    </source>
</evidence>
<dbReference type="EMBL" id="PDZR01000002">
    <property type="protein sequence ID" value="PNG27357.1"/>
    <property type="molecule type" value="Genomic_DNA"/>
</dbReference>
<feature type="transmembrane region" description="Helical" evidence="7">
    <location>
        <begin position="27"/>
        <end position="52"/>
    </location>
</feature>
<sequence length="474" mass="50433">MASTAPQEEAASEASQAEANQQRKERVALVSIAVSTTMAIAKLIAGLASGSLAVMSEAGNNFGDVVTTVLTYYAIRISNKPADDEHHYGHAKVEALTALIETGFLFALATFILIEAARRFFSHDVAVEASPLVFGVLIVSIVVDSFRWRALDKIAKETRSEALAADALNFSSDIVASSLAIAGLIAAHFGFPQGDAVAALGVAGFIGVAGYNIGRRTIDTLLDAAPKGLTEKVWGSAAAVPGVIEVPSVRLRPAGNEILGDLEIAVARTLSLESVAAIKANVAEAIKASHPDISVTIATRPIAIDSETFLERILLIAAKRHVPIHHITIQDVDGRASVSFDIELDGRMSHGSAHEIASSLEKEIREELGSDVEVESHIEPMEPRQLAGQDVDPKIKAKIEAALVKKAHDQGALLDVHNVRVRRTPSGLVVNYHCLVDPALSVDEVHDQVDALERKMRAGFSTITRIVGHAEPAR</sequence>
<feature type="transmembrane region" description="Helical" evidence="7">
    <location>
        <begin position="167"/>
        <end position="190"/>
    </location>
</feature>
<feature type="transmembrane region" description="Helical" evidence="7">
    <location>
        <begin position="96"/>
        <end position="117"/>
    </location>
</feature>
<dbReference type="Pfam" id="PF16916">
    <property type="entry name" value="ZT_dimer"/>
    <property type="match status" value="3"/>
</dbReference>
<evidence type="ECO:0000256" key="4">
    <source>
        <dbReference type="ARBA" id="ARBA00022692"/>
    </source>
</evidence>
<dbReference type="InterPro" id="IPR027469">
    <property type="entry name" value="Cation_efflux_TMD_sf"/>
</dbReference>
<protein>
    <submittedName>
        <fullName evidence="9">Cation transporter</fullName>
    </submittedName>
</protein>
<dbReference type="PANTHER" id="PTHR43840">
    <property type="entry name" value="MITOCHONDRIAL METAL TRANSPORTER 1-RELATED"/>
    <property type="match status" value="1"/>
</dbReference>
<dbReference type="AlphaFoldDB" id="A0A2J7TKV0"/>
<organism evidence="9 10">
    <name type="scientific">Methylocella silvestris</name>
    <dbReference type="NCBI Taxonomy" id="199596"/>
    <lineage>
        <taxon>Bacteria</taxon>
        <taxon>Pseudomonadati</taxon>
        <taxon>Pseudomonadota</taxon>
        <taxon>Alphaproteobacteria</taxon>
        <taxon>Hyphomicrobiales</taxon>
        <taxon>Beijerinckiaceae</taxon>
        <taxon>Methylocella</taxon>
    </lineage>
</organism>
<dbReference type="GO" id="GO:0016020">
    <property type="term" value="C:membrane"/>
    <property type="evidence" value="ECO:0007669"/>
    <property type="project" value="UniProtKB-SubCell"/>
</dbReference>
<dbReference type="Gene3D" id="3.30.70.1350">
    <property type="entry name" value="Cation efflux protein, cytoplasmic domain"/>
    <property type="match status" value="3"/>
</dbReference>
<dbReference type="OrthoDB" id="9806522at2"/>
<dbReference type="SUPFAM" id="SSF160240">
    <property type="entry name" value="Cation efflux protein cytoplasmic domain-like"/>
    <property type="match status" value="3"/>
</dbReference>
<evidence type="ECO:0000256" key="7">
    <source>
        <dbReference type="SAM" id="Phobius"/>
    </source>
</evidence>
<evidence type="ECO:0000256" key="6">
    <source>
        <dbReference type="ARBA" id="ARBA00023136"/>
    </source>
</evidence>
<keyword evidence="4 7" id="KW-0812">Transmembrane</keyword>